<dbReference type="Proteomes" id="UP000783686">
    <property type="component" value="Unassembled WGS sequence"/>
</dbReference>
<accession>A0A811LH15</accession>
<protein>
    <recommendedName>
        <fullName evidence="4">Pepsin inhibitor-3-like repeated domain-containing protein</fullName>
    </recommendedName>
</protein>
<dbReference type="EMBL" id="CAJFDH010000005">
    <property type="protein sequence ID" value="CAD5226481.1"/>
    <property type="molecule type" value="Genomic_DNA"/>
</dbReference>
<dbReference type="EMBL" id="CAJFCW020000005">
    <property type="protein sequence ID" value="CAG9122230.1"/>
    <property type="molecule type" value="Genomic_DNA"/>
</dbReference>
<reference evidence="2" key="1">
    <citation type="submission" date="2020-09" db="EMBL/GenBank/DDBJ databases">
        <authorList>
            <person name="Kikuchi T."/>
        </authorList>
    </citation>
    <scope>NUCLEOTIDE SEQUENCE</scope>
    <source>
        <strain evidence="2">SH1</strain>
    </source>
</reference>
<dbReference type="AlphaFoldDB" id="A0A811LH15"/>
<name>A0A811LH15_9BILA</name>
<evidence type="ECO:0008006" key="4">
    <source>
        <dbReference type="Google" id="ProtNLM"/>
    </source>
</evidence>
<feature type="chain" id="PRO_5036221438" description="Pepsin inhibitor-3-like repeated domain-containing protein" evidence="1">
    <location>
        <begin position="20"/>
        <end position="97"/>
    </location>
</feature>
<evidence type="ECO:0000313" key="3">
    <source>
        <dbReference type="Proteomes" id="UP000614601"/>
    </source>
</evidence>
<evidence type="ECO:0000256" key="1">
    <source>
        <dbReference type="SAM" id="SignalP"/>
    </source>
</evidence>
<organism evidence="2 3">
    <name type="scientific">Bursaphelenchus okinawaensis</name>
    <dbReference type="NCBI Taxonomy" id="465554"/>
    <lineage>
        <taxon>Eukaryota</taxon>
        <taxon>Metazoa</taxon>
        <taxon>Ecdysozoa</taxon>
        <taxon>Nematoda</taxon>
        <taxon>Chromadorea</taxon>
        <taxon>Rhabditida</taxon>
        <taxon>Tylenchina</taxon>
        <taxon>Tylenchomorpha</taxon>
        <taxon>Aphelenchoidea</taxon>
        <taxon>Aphelenchoididae</taxon>
        <taxon>Bursaphelenchus</taxon>
    </lineage>
</organism>
<feature type="signal peptide" evidence="1">
    <location>
        <begin position="1"/>
        <end position="19"/>
    </location>
</feature>
<comment type="caution">
    <text evidence="2">The sequence shown here is derived from an EMBL/GenBank/DDBJ whole genome shotgun (WGS) entry which is preliminary data.</text>
</comment>
<keyword evidence="1" id="KW-0732">Signal</keyword>
<keyword evidence="3" id="KW-1185">Reference proteome</keyword>
<sequence length="97" mass="11358">MSIRLFALVLCVSTHIVNSKVHNIKGCIVKDNVIVECDGTYTPITEEHEFILDQYMDRLAAYYRQLYPTDGSKAKFAYQLEYPEYPRLCKWCDIPNF</sequence>
<gene>
    <name evidence="2" type="ORF">BOKJ2_LOCUS12094</name>
</gene>
<evidence type="ECO:0000313" key="2">
    <source>
        <dbReference type="EMBL" id="CAD5226481.1"/>
    </source>
</evidence>
<dbReference type="Proteomes" id="UP000614601">
    <property type="component" value="Unassembled WGS sequence"/>
</dbReference>
<proteinExistence type="predicted"/>
<dbReference type="OrthoDB" id="5824782at2759"/>